<proteinExistence type="predicted"/>
<evidence type="ECO:0000313" key="3">
    <source>
        <dbReference type="Proteomes" id="UP000535890"/>
    </source>
</evidence>
<dbReference type="Pfam" id="PF10011">
    <property type="entry name" value="DUF2254"/>
    <property type="match status" value="1"/>
</dbReference>
<organism evidence="2 3">
    <name type="scientific">Actinomycetospora corticicola</name>
    <dbReference type="NCBI Taxonomy" id="663602"/>
    <lineage>
        <taxon>Bacteria</taxon>
        <taxon>Bacillati</taxon>
        <taxon>Actinomycetota</taxon>
        <taxon>Actinomycetes</taxon>
        <taxon>Pseudonocardiales</taxon>
        <taxon>Pseudonocardiaceae</taxon>
        <taxon>Actinomycetospora</taxon>
    </lineage>
</organism>
<feature type="transmembrane region" description="Helical" evidence="1">
    <location>
        <begin position="53"/>
        <end position="81"/>
    </location>
</feature>
<dbReference type="EMBL" id="JACCBN010000001">
    <property type="protein sequence ID" value="NYD37512.1"/>
    <property type="molecule type" value="Genomic_DNA"/>
</dbReference>
<keyword evidence="1" id="KW-0472">Membrane</keyword>
<feature type="transmembrane region" description="Helical" evidence="1">
    <location>
        <begin position="134"/>
        <end position="154"/>
    </location>
</feature>
<keyword evidence="3" id="KW-1185">Reference proteome</keyword>
<evidence type="ECO:0000256" key="1">
    <source>
        <dbReference type="SAM" id="Phobius"/>
    </source>
</evidence>
<gene>
    <name evidence="2" type="ORF">BJ983_003614</name>
</gene>
<protein>
    <submittedName>
        <fullName evidence="2">Putative membrane protein</fullName>
    </submittedName>
</protein>
<dbReference type="Proteomes" id="UP000535890">
    <property type="component" value="Unassembled WGS sequence"/>
</dbReference>
<reference evidence="2 3" key="1">
    <citation type="submission" date="2020-07" db="EMBL/GenBank/DDBJ databases">
        <title>Sequencing the genomes of 1000 actinobacteria strains.</title>
        <authorList>
            <person name="Klenk H.-P."/>
        </authorList>
    </citation>
    <scope>NUCLEOTIDE SEQUENCE [LARGE SCALE GENOMIC DNA]</scope>
    <source>
        <strain evidence="2 3">DSM 45772</strain>
    </source>
</reference>
<keyword evidence="1" id="KW-0812">Transmembrane</keyword>
<evidence type="ECO:0000313" key="2">
    <source>
        <dbReference type="EMBL" id="NYD37512.1"/>
    </source>
</evidence>
<sequence>MTPSARNASGRFWVVPAWCGGVAIVLAFALARLDHAIGDDRGAFLFPGPPEGARSFLGAVITAMISFTGLVFSITVVVLVLTSGQFSPRVLRQFLHDRTIQWSLGLFIASFLYAVFALREVLGTADTDPFVPRVSVTVSGLLVLLAVGQFVLYIHHVVHMIQASSIITSIAEETRDLLESRHPVDAAPAPAPPTIVGPGTAVAADRPGLVVSVDHDGLLGQAVEDDSVVVLEPRVGDFVPAGATLLVVHPRAGGGGMRAERYSCHVRTATERTMDQDLAFGFRQLVDVAVKALSTSINDPTTACQILDAVHDLLRRIVTRPWPPVRIEDDRGTTRLCIPSDDVPTLLRIALDEIHHYGADATQVPARITRLLDDLDAAARPEHREAVRTYRQGLGL</sequence>
<dbReference type="RefSeq" id="WP_179795062.1">
    <property type="nucleotide sequence ID" value="NZ_BAABHP010000025.1"/>
</dbReference>
<feature type="transmembrane region" description="Helical" evidence="1">
    <location>
        <begin position="12"/>
        <end position="33"/>
    </location>
</feature>
<feature type="transmembrane region" description="Helical" evidence="1">
    <location>
        <begin position="102"/>
        <end position="122"/>
    </location>
</feature>
<accession>A0A7Y9DXU8</accession>
<keyword evidence="1" id="KW-1133">Transmembrane helix</keyword>
<dbReference type="AlphaFoldDB" id="A0A7Y9DXU8"/>
<dbReference type="InterPro" id="IPR018723">
    <property type="entry name" value="DUF2254_membrane"/>
</dbReference>
<comment type="caution">
    <text evidence="2">The sequence shown here is derived from an EMBL/GenBank/DDBJ whole genome shotgun (WGS) entry which is preliminary data.</text>
</comment>
<name>A0A7Y9DXU8_9PSEU</name>